<protein>
    <submittedName>
        <fullName evidence="1">Tail fiber protein</fullName>
    </submittedName>
</protein>
<evidence type="ECO:0000313" key="2">
    <source>
        <dbReference type="Proteomes" id="UP000595009"/>
    </source>
</evidence>
<reference evidence="1 2" key="1">
    <citation type="submission" date="2020-10" db="EMBL/GenBank/DDBJ databases">
        <title>Genomic diversity and antimicrobial resistance of Haemophilus colonising the airways of young children with cystic fibrosis.</title>
        <authorList>
            <person name="Watts S.C."/>
            <person name="Judd L.M."/>
            <person name="Carzino R."/>
            <person name="Ranganathan S."/>
            <person name="Holt K.E."/>
        </authorList>
    </citation>
    <scope>NUCLEOTIDE SEQUENCE [LARGE SCALE GENOMIC DNA]</scope>
    <source>
        <strain evidence="1 2">M1C137_2</strain>
    </source>
</reference>
<organism evidence="1 2">
    <name type="scientific">Haemophilus parainfluenzae</name>
    <dbReference type="NCBI Taxonomy" id="729"/>
    <lineage>
        <taxon>Bacteria</taxon>
        <taxon>Pseudomonadati</taxon>
        <taxon>Pseudomonadota</taxon>
        <taxon>Gammaproteobacteria</taxon>
        <taxon>Pasteurellales</taxon>
        <taxon>Pasteurellaceae</taxon>
        <taxon>Haemophilus</taxon>
    </lineage>
</organism>
<dbReference type="RefSeq" id="WP_197543314.1">
    <property type="nucleotide sequence ID" value="NZ_CP063120.1"/>
</dbReference>
<accession>A0A7M1NVB9</accession>
<name>A0A7M1NVB9_HAEPA</name>
<sequence length="456" mass="50410">MALFNKPDEKVFASNAKQGEVNDFPDVPRGWGLSFDQTGGIPPMEWFNWLFKRADERHGYLMQRGLPEWSATLDYPEAAYVQYNGLSYKSLKANKGKLPDEDDSLYWVRWGDSMNIKKGSINQAGIVQLSSSVISNSEEYAATSKAVKIVRDDAVLKAGDTMTGTLTVPNVVINDPSNNNNSLQIGDEVRFVDIDKVNTIGFRGMRDPNIGFIAYGDANKIFGYDGYRFRADSSIYTSQYGYGGYNNQYNSKAPFMVEEDGSQSRDTYHPFIKGRVRKPGEYGAALSFGYTTRQELGDGTGRGVIHLAEDSGRNYIWSFEHGGDFRSGGNVISGNGRGLNSALMEDIFYNFRNKFQMAEYAGNGAVSRVFRIPITDNRGLKIYVAEVSLGPNLGGTTLNLAEALQGFKVGVATSAVGGQKKAYAVEFNGDNRVNIYTDPVIATQKISLILIGEYFY</sequence>
<evidence type="ECO:0000313" key="1">
    <source>
        <dbReference type="EMBL" id="QOR16885.1"/>
    </source>
</evidence>
<dbReference type="InterPro" id="IPR005068">
    <property type="entry name" value="Phage_lambda_Stf-r2"/>
</dbReference>
<gene>
    <name evidence="1" type="ORF">INP94_08410</name>
</gene>
<dbReference type="Proteomes" id="UP000595009">
    <property type="component" value="Chromosome"/>
</dbReference>
<dbReference type="GO" id="GO:0019062">
    <property type="term" value="P:virion attachment to host cell"/>
    <property type="evidence" value="ECO:0007669"/>
    <property type="project" value="InterPro"/>
</dbReference>
<dbReference type="Pfam" id="PF03406">
    <property type="entry name" value="Phage_fiber_2"/>
    <property type="match status" value="1"/>
</dbReference>
<dbReference type="AlphaFoldDB" id="A0A7M1NVB9"/>
<proteinExistence type="predicted"/>
<dbReference type="EMBL" id="CP063120">
    <property type="protein sequence ID" value="QOR16885.1"/>
    <property type="molecule type" value="Genomic_DNA"/>
</dbReference>
<dbReference type="GO" id="GO:0046718">
    <property type="term" value="P:symbiont entry into host cell"/>
    <property type="evidence" value="ECO:0007669"/>
    <property type="project" value="InterPro"/>
</dbReference>